<keyword evidence="2" id="KW-1185">Reference proteome</keyword>
<evidence type="ECO:0000313" key="2">
    <source>
        <dbReference type="Proteomes" id="UP000000365"/>
    </source>
</evidence>
<dbReference type="Proteomes" id="UP000000365">
    <property type="component" value="Chromosome"/>
</dbReference>
<dbReference type="EMBL" id="CP000559">
    <property type="protein sequence ID" value="ABN07143.1"/>
    <property type="molecule type" value="Genomic_DNA"/>
</dbReference>
<protein>
    <submittedName>
        <fullName evidence="1">Uncharacterized protein</fullName>
    </submittedName>
</protein>
<evidence type="ECO:0000313" key="1">
    <source>
        <dbReference type="EMBL" id="ABN07143.1"/>
    </source>
</evidence>
<proteinExistence type="predicted"/>
<dbReference type="AlphaFoldDB" id="A2SS37"/>
<name>A2SS37_METLZ</name>
<gene>
    <name evidence="1" type="ordered locus">Mlab_0973</name>
</gene>
<dbReference type="HOGENOM" id="CLU_2340206_0_0_2"/>
<accession>A2SS37</accession>
<sequence length="97" mass="10884">MSLSGGIVFSRRLRFSLYTMTSLDGKYAQSCRFHFFTTKNHQRNLAKNGVRIIKMESKHLFANGNMVIFGCMEGVFEAGFFGCVVTRFVPTGKTLSG</sequence>
<reference evidence="1 2" key="1">
    <citation type="journal article" date="2009" name="Stand. Genomic Sci.">
        <title>Complete genome sequence of Methanocorpusculum labreanum type strain Z.</title>
        <authorList>
            <person name="Anderson I.J."/>
            <person name="Sieprawska-Lupa M."/>
            <person name="Goltsman E."/>
            <person name="Lapidus A."/>
            <person name="Copeland A."/>
            <person name="Glavina Del Rio T."/>
            <person name="Tice H."/>
            <person name="Dalin E."/>
            <person name="Barry K."/>
            <person name="Pitluck S."/>
            <person name="Hauser L."/>
            <person name="Land M."/>
            <person name="Lucas S."/>
            <person name="Richardson P."/>
            <person name="Whitman W.B."/>
            <person name="Kyrpides N.C."/>
        </authorList>
    </citation>
    <scope>NUCLEOTIDE SEQUENCE [LARGE SCALE GENOMIC DNA]</scope>
    <source>
        <strain evidence="2">ATCC 43576 / DSM 4855 / Z</strain>
    </source>
</reference>
<dbReference type="KEGG" id="mla:Mlab_0973"/>
<organism evidence="1 2">
    <name type="scientific">Methanocorpusculum labreanum (strain ATCC 43576 / DSM 4855 / Z)</name>
    <dbReference type="NCBI Taxonomy" id="410358"/>
    <lineage>
        <taxon>Archaea</taxon>
        <taxon>Methanobacteriati</taxon>
        <taxon>Methanobacteriota</taxon>
        <taxon>Stenosarchaea group</taxon>
        <taxon>Methanomicrobia</taxon>
        <taxon>Methanomicrobiales</taxon>
        <taxon>Methanocorpusculaceae</taxon>
        <taxon>Methanocorpusculum</taxon>
    </lineage>
</organism>